<evidence type="ECO:0000256" key="9">
    <source>
        <dbReference type="ARBA" id="ARBA00047928"/>
    </source>
</evidence>
<evidence type="ECO:0000259" key="14">
    <source>
        <dbReference type="SMART" id="SM00856"/>
    </source>
</evidence>
<feature type="domain" description="Pectinesterase inhibitor" evidence="14">
    <location>
        <begin position="59"/>
        <end position="209"/>
    </location>
</feature>
<dbReference type="NCBIfam" id="TIGR01614">
    <property type="entry name" value="PME_inhib"/>
    <property type="match status" value="1"/>
</dbReference>
<dbReference type="OrthoDB" id="2019149at2759"/>
<dbReference type="InterPro" id="IPR011050">
    <property type="entry name" value="Pectin_lyase_fold/virulence"/>
</dbReference>
<dbReference type="OMA" id="VENMRIW"/>
<dbReference type="FunFam" id="1.20.140.40:FF:000001">
    <property type="entry name" value="Pectinesterase"/>
    <property type="match status" value="1"/>
</dbReference>
<keyword evidence="6 12" id="KW-0063">Aspartyl esterase</keyword>
<dbReference type="GO" id="GO:0004857">
    <property type="term" value="F:enzyme inhibitor activity"/>
    <property type="evidence" value="ECO:0007669"/>
    <property type="project" value="InterPro"/>
</dbReference>
<evidence type="ECO:0000256" key="2">
    <source>
        <dbReference type="ARBA" id="ARBA00006027"/>
    </source>
</evidence>
<dbReference type="SUPFAM" id="SSF51126">
    <property type="entry name" value="Pectin lyase-like"/>
    <property type="match status" value="1"/>
</dbReference>
<dbReference type="Gene3D" id="1.20.140.40">
    <property type="entry name" value="Invertase/pectin methylesterase inhibitor family protein"/>
    <property type="match status" value="1"/>
</dbReference>
<dbReference type="GO" id="GO:0030599">
    <property type="term" value="F:pectinesterase activity"/>
    <property type="evidence" value="ECO:0007669"/>
    <property type="project" value="UniProtKB-UniRule"/>
</dbReference>
<dbReference type="GO" id="GO:0045490">
    <property type="term" value="P:pectin catabolic process"/>
    <property type="evidence" value="ECO:0007669"/>
    <property type="project" value="UniProtKB-UniRule"/>
</dbReference>
<evidence type="ECO:0000256" key="10">
    <source>
        <dbReference type="ARBA" id="ARBA00057335"/>
    </source>
</evidence>
<keyword evidence="13" id="KW-0472">Membrane</keyword>
<keyword evidence="5 12" id="KW-0378">Hydrolase</keyword>
<organism evidence="15 16">
    <name type="scientific">Beta vulgaris subsp. vulgaris</name>
    <name type="common">Beet</name>
    <dbReference type="NCBI Taxonomy" id="3555"/>
    <lineage>
        <taxon>Eukaryota</taxon>
        <taxon>Viridiplantae</taxon>
        <taxon>Streptophyta</taxon>
        <taxon>Embryophyta</taxon>
        <taxon>Tracheophyta</taxon>
        <taxon>Spermatophyta</taxon>
        <taxon>Magnoliopsida</taxon>
        <taxon>eudicotyledons</taxon>
        <taxon>Gunneridae</taxon>
        <taxon>Pentapetalae</taxon>
        <taxon>Caryophyllales</taxon>
        <taxon>Chenopodiaceae</taxon>
        <taxon>Betoideae</taxon>
        <taxon>Beta</taxon>
    </lineage>
</organism>
<dbReference type="SMART" id="SM00856">
    <property type="entry name" value="PMEI"/>
    <property type="match status" value="1"/>
</dbReference>
<feature type="transmembrane region" description="Helical" evidence="13">
    <location>
        <begin position="17"/>
        <end position="38"/>
    </location>
</feature>
<dbReference type="GO" id="GO:0042545">
    <property type="term" value="P:cell wall modification"/>
    <property type="evidence" value="ECO:0007669"/>
    <property type="project" value="UniProtKB-UniRule"/>
</dbReference>
<dbReference type="InterPro" id="IPR035513">
    <property type="entry name" value="Invertase/methylesterase_inhib"/>
</dbReference>
<evidence type="ECO:0000313" key="15">
    <source>
        <dbReference type="EMBL" id="KMS95593.1"/>
    </source>
</evidence>
<dbReference type="eggNOG" id="ENOG502QPZF">
    <property type="taxonomic scope" value="Eukaryota"/>
</dbReference>
<keyword evidence="13" id="KW-0812">Transmembrane</keyword>
<comment type="catalytic activity">
    <reaction evidence="9 12">
        <text>[(1-&gt;4)-alpha-D-galacturonosyl methyl ester](n) + n H2O = [(1-&gt;4)-alpha-D-galacturonosyl](n) + n methanol + n H(+)</text>
        <dbReference type="Rhea" id="RHEA:22380"/>
        <dbReference type="Rhea" id="RHEA-COMP:14570"/>
        <dbReference type="Rhea" id="RHEA-COMP:14573"/>
        <dbReference type="ChEBI" id="CHEBI:15377"/>
        <dbReference type="ChEBI" id="CHEBI:15378"/>
        <dbReference type="ChEBI" id="CHEBI:17790"/>
        <dbReference type="ChEBI" id="CHEBI:140522"/>
        <dbReference type="ChEBI" id="CHEBI:140523"/>
        <dbReference type="EC" id="3.1.1.11"/>
    </reaction>
</comment>
<dbReference type="CDD" id="cd15798">
    <property type="entry name" value="PMEI-like_3"/>
    <property type="match status" value="1"/>
</dbReference>
<dbReference type="InterPro" id="IPR012334">
    <property type="entry name" value="Pectin_lyas_fold"/>
</dbReference>
<feature type="active site" evidence="11">
    <location>
        <position position="425"/>
    </location>
</feature>
<keyword evidence="8" id="KW-0325">Glycoprotein</keyword>
<dbReference type="Proteomes" id="UP000035740">
    <property type="component" value="Unassembled WGS sequence"/>
</dbReference>
<dbReference type="Gene3D" id="2.160.20.10">
    <property type="entry name" value="Single-stranded right-handed beta-helix, Pectin lyase-like"/>
    <property type="match status" value="1"/>
</dbReference>
<keyword evidence="13" id="KW-1133">Transmembrane helix</keyword>
<dbReference type="Pfam" id="PF01095">
    <property type="entry name" value="Pectinesterase"/>
    <property type="match status" value="1"/>
</dbReference>
<evidence type="ECO:0000256" key="3">
    <source>
        <dbReference type="ARBA" id="ARBA00007786"/>
    </source>
</evidence>
<dbReference type="KEGG" id="bvg:104884209"/>
<evidence type="ECO:0000256" key="8">
    <source>
        <dbReference type="ARBA" id="ARBA00023180"/>
    </source>
</evidence>
<keyword evidence="16" id="KW-1185">Reference proteome</keyword>
<proteinExistence type="inferred from homology"/>
<comment type="similarity">
    <text evidence="3">In the C-terminal section; belongs to the pectinesterase family.</text>
</comment>
<evidence type="ECO:0000313" key="16">
    <source>
        <dbReference type="Proteomes" id="UP000035740"/>
    </source>
</evidence>
<protein>
    <recommendedName>
        <fullName evidence="4 12">Pectinesterase</fullName>
        <ecNumber evidence="4 12">3.1.1.11</ecNumber>
    </recommendedName>
</protein>
<evidence type="ECO:0000256" key="7">
    <source>
        <dbReference type="ARBA" id="ARBA00023157"/>
    </source>
</evidence>
<evidence type="ECO:0000256" key="5">
    <source>
        <dbReference type="ARBA" id="ARBA00022801"/>
    </source>
</evidence>
<reference evidence="15 16" key="1">
    <citation type="journal article" date="2014" name="Nature">
        <title>The genome of the recently domesticated crop plant sugar beet (Beta vulgaris).</title>
        <authorList>
            <person name="Dohm J.C."/>
            <person name="Minoche A.E."/>
            <person name="Holtgrawe D."/>
            <person name="Capella-Gutierrez S."/>
            <person name="Zakrzewski F."/>
            <person name="Tafer H."/>
            <person name="Rupp O."/>
            <person name="Sorensen T.R."/>
            <person name="Stracke R."/>
            <person name="Reinhardt R."/>
            <person name="Goesmann A."/>
            <person name="Kraft T."/>
            <person name="Schulz B."/>
            <person name="Stadler P.F."/>
            <person name="Schmidt T."/>
            <person name="Gabaldon T."/>
            <person name="Lehrach H."/>
            <person name="Weisshaar B."/>
            <person name="Himmelbauer H."/>
        </authorList>
    </citation>
    <scope>NUCLEOTIDE SEQUENCE [LARGE SCALE GENOMIC DNA]</scope>
    <source>
        <tissue evidence="15">Taproot</tissue>
    </source>
</reference>
<dbReference type="InterPro" id="IPR006501">
    <property type="entry name" value="Pectinesterase_inhib_dom"/>
</dbReference>
<dbReference type="AlphaFoldDB" id="A0A0J8B6P7"/>
<evidence type="ECO:0000256" key="1">
    <source>
        <dbReference type="ARBA" id="ARBA00005184"/>
    </source>
</evidence>
<evidence type="ECO:0000256" key="11">
    <source>
        <dbReference type="PROSITE-ProRule" id="PRU10040"/>
    </source>
</evidence>
<accession>A0A0J8B6P7</accession>
<dbReference type="Gramene" id="KMS95593">
    <property type="protein sequence ID" value="KMS95593"/>
    <property type="gene ID" value="BVRB_006820"/>
</dbReference>
<dbReference type="PANTHER" id="PTHR31707">
    <property type="entry name" value="PECTINESTERASE"/>
    <property type="match status" value="1"/>
</dbReference>
<dbReference type="InterPro" id="IPR033131">
    <property type="entry name" value="Pectinesterase_Asp_AS"/>
</dbReference>
<keyword evidence="7" id="KW-1015">Disulfide bond</keyword>
<evidence type="ECO:0000256" key="4">
    <source>
        <dbReference type="ARBA" id="ARBA00013229"/>
    </source>
</evidence>
<comment type="pathway">
    <text evidence="1 12">Glycan metabolism; pectin degradation; 2-dehydro-3-deoxy-D-gluconate from pectin: step 1/5.</text>
</comment>
<dbReference type="SUPFAM" id="SSF101148">
    <property type="entry name" value="Plant invertase/pectin methylesterase inhibitor"/>
    <property type="match status" value="1"/>
</dbReference>
<dbReference type="EC" id="3.1.1.11" evidence="4 12"/>
<dbReference type="UniPathway" id="UPA00545">
    <property type="reaction ID" value="UER00823"/>
</dbReference>
<dbReference type="FunFam" id="2.160.20.10:FF:000001">
    <property type="entry name" value="Pectinesterase"/>
    <property type="match status" value="1"/>
</dbReference>
<evidence type="ECO:0000256" key="13">
    <source>
        <dbReference type="SAM" id="Phobius"/>
    </source>
</evidence>
<dbReference type="Pfam" id="PF04043">
    <property type="entry name" value="PMEI"/>
    <property type="match status" value="1"/>
</dbReference>
<comment type="function">
    <text evidence="10">Acts in the modification of cell walls via demethylesterification of cell wall pectin.</text>
</comment>
<dbReference type="InterPro" id="IPR000070">
    <property type="entry name" value="Pectinesterase_cat"/>
</dbReference>
<evidence type="ECO:0000256" key="12">
    <source>
        <dbReference type="RuleBase" id="RU000589"/>
    </source>
</evidence>
<dbReference type="EMBL" id="KQ090451">
    <property type="protein sequence ID" value="KMS95593.1"/>
    <property type="molecule type" value="Genomic_DNA"/>
</dbReference>
<evidence type="ECO:0000256" key="6">
    <source>
        <dbReference type="ARBA" id="ARBA00023085"/>
    </source>
</evidence>
<comment type="similarity">
    <text evidence="2">In the N-terminal section; belongs to the PMEI family.</text>
</comment>
<name>A0A0J8B6P7_BETVV</name>
<dbReference type="PROSITE" id="PS00503">
    <property type="entry name" value="PECTINESTERASE_2"/>
    <property type="match status" value="1"/>
</dbReference>
<gene>
    <name evidence="15" type="ORF">BVRB_006820</name>
</gene>
<sequence>MAGDNEFNVKERKKERVAVLGVFSVMLLAMVVAVTVGIKGTGHTDTSYEEEEDDDGLATSSKAVRSICQMVEYQRACERTLAHAHTTNPKKLVQTTFNAAMEKLEGALTNSSTIKAAKDDRRNAGALETCKQVVEYAITDLKRSIDQMDHFDMHKKEEHVENMRIWLSGAMTSQETCIEAFQNTTGDAGEKMKLFLNASRELTSNGLDVATELSTGFKSLNISHQNHKHKRMLLEEQGEAKNKEEIPHWVDTKQQKLLHVRGPNVKADVVVAKDGSGNFKTITEALKQAPIIDATKVEKGTNKTFVIYIKEGVYEEEVQVEANMWFVMLIGDGPTKTKITGKKNFADGFVLFKTATVSIFGHNFIAKDIGFENSAGAEKHQAIALLVQSDKSVFYNCHINGYQDTLYAHSYRQFYRHCTVSGTIDFIFGNAAAVFQNCKLVIRKPLEDEGCVITAQARQHVREPTGFILQNCTIMADPLYYPLRLKSKAFLGHPWKKFSRTIIMQSFLPDSIAPEGWKPWMGTFGQSSCFFSEYENRGPGAALLGRVKWHGIKKITPQQADGFTPSKFYQGNHWIIPTGVPYEPGMMHT</sequence>